<dbReference type="PROSITE" id="PS50043">
    <property type="entry name" value="HTH_LUXR_2"/>
    <property type="match status" value="1"/>
</dbReference>
<dbReference type="SMART" id="SM00421">
    <property type="entry name" value="HTH_LUXR"/>
    <property type="match status" value="1"/>
</dbReference>
<organism evidence="5 6">
    <name type="scientific">Zavarzinia compransoris</name>
    <dbReference type="NCBI Taxonomy" id="1264899"/>
    <lineage>
        <taxon>Bacteria</taxon>
        <taxon>Pseudomonadati</taxon>
        <taxon>Pseudomonadota</taxon>
        <taxon>Alphaproteobacteria</taxon>
        <taxon>Rhodospirillales</taxon>
        <taxon>Zavarziniaceae</taxon>
        <taxon>Zavarzinia</taxon>
    </lineage>
</organism>
<name>A0A317E101_9PROT</name>
<dbReference type="Pfam" id="PF00196">
    <property type="entry name" value="GerE"/>
    <property type="match status" value="1"/>
</dbReference>
<dbReference type="InterPro" id="IPR005143">
    <property type="entry name" value="TF_LuxR_autoind-bd_dom"/>
</dbReference>
<dbReference type="Pfam" id="PF03472">
    <property type="entry name" value="Autoind_bind"/>
    <property type="match status" value="1"/>
</dbReference>
<keyword evidence="6" id="KW-1185">Reference proteome</keyword>
<evidence type="ECO:0000256" key="1">
    <source>
        <dbReference type="ARBA" id="ARBA00023015"/>
    </source>
</evidence>
<proteinExistence type="predicted"/>
<keyword evidence="1" id="KW-0805">Transcription regulation</keyword>
<dbReference type="InterPro" id="IPR036693">
    <property type="entry name" value="TF_LuxR_autoind-bd_dom_sf"/>
</dbReference>
<dbReference type="PANTHER" id="PTHR44688">
    <property type="entry name" value="DNA-BINDING TRANSCRIPTIONAL ACTIVATOR DEVR_DOSR"/>
    <property type="match status" value="1"/>
</dbReference>
<dbReference type="Gene3D" id="3.30.450.80">
    <property type="entry name" value="Transcription factor LuxR-like, autoinducer-binding domain"/>
    <property type="match status" value="1"/>
</dbReference>
<keyword evidence="2" id="KW-0238">DNA-binding</keyword>
<comment type="caution">
    <text evidence="5">The sequence shown here is derived from an EMBL/GenBank/DDBJ whole genome shotgun (WGS) entry which is preliminary data.</text>
</comment>
<evidence type="ECO:0000259" key="4">
    <source>
        <dbReference type="PROSITE" id="PS50043"/>
    </source>
</evidence>
<dbReference type="PANTHER" id="PTHR44688:SF16">
    <property type="entry name" value="DNA-BINDING TRANSCRIPTIONAL ACTIVATOR DEVR_DOSR"/>
    <property type="match status" value="1"/>
</dbReference>
<accession>A0A317E101</accession>
<dbReference type="SUPFAM" id="SSF75516">
    <property type="entry name" value="Pheromone-binding domain of LuxR-like quorum-sensing transcription factors"/>
    <property type="match status" value="1"/>
</dbReference>
<protein>
    <recommendedName>
        <fullName evidence="4">HTH luxR-type domain-containing protein</fullName>
    </recommendedName>
</protein>
<evidence type="ECO:0000256" key="3">
    <source>
        <dbReference type="ARBA" id="ARBA00023163"/>
    </source>
</evidence>
<dbReference type="GO" id="GO:0006355">
    <property type="term" value="P:regulation of DNA-templated transcription"/>
    <property type="evidence" value="ECO:0007669"/>
    <property type="project" value="InterPro"/>
</dbReference>
<keyword evidence="3" id="KW-0804">Transcription</keyword>
<reference evidence="6" key="1">
    <citation type="submission" date="2018-05" db="EMBL/GenBank/DDBJ databases">
        <title>Zavarzinia sp. HR-AS.</title>
        <authorList>
            <person name="Lee Y."/>
            <person name="Jeon C.O."/>
        </authorList>
    </citation>
    <scope>NUCLEOTIDE SEQUENCE [LARGE SCALE GENOMIC DNA]</scope>
    <source>
        <strain evidence="6">DSM 1231</strain>
    </source>
</reference>
<evidence type="ECO:0000313" key="5">
    <source>
        <dbReference type="EMBL" id="PWR19043.1"/>
    </source>
</evidence>
<gene>
    <name evidence="5" type="ORF">DKG75_18950</name>
</gene>
<dbReference type="EMBL" id="QGLF01000005">
    <property type="protein sequence ID" value="PWR19043.1"/>
    <property type="molecule type" value="Genomic_DNA"/>
</dbReference>
<dbReference type="InterPro" id="IPR036388">
    <property type="entry name" value="WH-like_DNA-bd_sf"/>
</dbReference>
<dbReference type="Proteomes" id="UP000246077">
    <property type="component" value="Unassembled WGS sequence"/>
</dbReference>
<dbReference type="InterPro" id="IPR016032">
    <property type="entry name" value="Sig_transdc_resp-reg_C-effctor"/>
</dbReference>
<evidence type="ECO:0000256" key="2">
    <source>
        <dbReference type="ARBA" id="ARBA00023125"/>
    </source>
</evidence>
<dbReference type="SUPFAM" id="SSF46894">
    <property type="entry name" value="C-terminal effector domain of the bipartite response regulators"/>
    <property type="match status" value="1"/>
</dbReference>
<dbReference type="CDD" id="cd06170">
    <property type="entry name" value="LuxR_C_like"/>
    <property type="match status" value="1"/>
</dbReference>
<dbReference type="Gene3D" id="1.10.10.10">
    <property type="entry name" value="Winged helix-like DNA-binding domain superfamily/Winged helix DNA-binding domain"/>
    <property type="match status" value="1"/>
</dbReference>
<evidence type="ECO:0000313" key="6">
    <source>
        <dbReference type="Proteomes" id="UP000246077"/>
    </source>
</evidence>
<dbReference type="InterPro" id="IPR000792">
    <property type="entry name" value="Tscrpt_reg_LuxR_C"/>
</dbReference>
<feature type="domain" description="HTH luxR-type" evidence="4">
    <location>
        <begin position="160"/>
        <end position="225"/>
    </location>
</feature>
<dbReference type="AlphaFoldDB" id="A0A317E101"/>
<dbReference type="PRINTS" id="PR00038">
    <property type="entry name" value="HTHLUXR"/>
</dbReference>
<dbReference type="GO" id="GO:0003677">
    <property type="term" value="F:DNA binding"/>
    <property type="evidence" value="ECO:0007669"/>
    <property type="project" value="UniProtKB-KW"/>
</dbReference>
<sequence>MAERIEMVSTLSDAFDLIEGFARLHGFDHAACMELPRGTEVPDNALMIVRMPEAWVEHYIASDFALVDPVFVRAALDMRPFTWAEAARGARPEARRVMQEASAFRLNTGLTIPLHGPNGYRAEVTFAGERVTDDLRVFRQLRFLATTLHDRALTILGRGPGEGGPGLTPRERDCLHWVAAGKSDWAISQILGISETTVHWHVERAKRKFGASTRMQAIVTAIRLGLLTP</sequence>